<dbReference type="KEGG" id="xtw:AB672_11610"/>
<accession>Z9JMC4</accession>
<name>Z9JMC4_9GAMM</name>
<dbReference type="GeneID" id="68901946"/>
<dbReference type="OrthoDB" id="5493262at2"/>
<dbReference type="Proteomes" id="UP001430701">
    <property type="component" value="Unassembled WGS sequence"/>
</dbReference>
<dbReference type="eggNOG" id="COG3358">
    <property type="taxonomic scope" value="Bacteria"/>
</dbReference>
<dbReference type="EMBL" id="JDSQ01000001">
    <property type="protein sequence ID" value="EWS79329.1"/>
    <property type="molecule type" value="Genomic_DNA"/>
</dbReference>
<reference evidence="2" key="2">
    <citation type="submission" date="2021-11" db="EMBL/GenBank/DDBJ databases">
        <title>Genome sequence of Xylella taiwanensis PLS432.</title>
        <authorList>
            <person name="Weng L.-W."/>
            <person name="Su C.-C."/>
            <person name="Tsai C.-W."/>
            <person name="Kuo C.-H."/>
        </authorList>
    </citation>
    <scope>NUCLEOTIDE SEQUENCE</scope>
    <source>
        <strain evidence="2">PLS432</strain>
    </source>
</reference>
<dbReference type="PANTHER" id="PTHR41913:SF1">
    <property type="entry name" value="DUF1684 DOMAIN-CONTAINING PROTEIN"/>
    <property type="match status" value="1"/>
</dbReference>
<comment type="caution">
    <text evidence="1">The sequence shown here is derived from an EMBL/GenBank/DDBJ whole genome shotgun (WGS) entry which is preliminary data.</text>
</comment>
<dbReference type="PATRIC" id="fig|1444770.3.peg.88"/>
<evidence type="ECO:0000313" key="2">
    <source>
        <dbReference type="EMBL" id="MCD8472751.1"/>
    </source>
</evidence>
<dbReference type="Proteomes" id="UP000020406">
    <property type="component" value="Unassembled WGS sequence"/>
</dbReference>
<dbReference type="PANTHER" id="PTHR41913">
    <property type="entry name" value="DUF1684 DOMAIN-CONTAINING PROTEIN"/>
    <property type="match status" value="1"/>
</dbReference>
<dbReference type="Pfam" id="PF07920">
    <property type="entry name" value="DUF1684"/>
    <property type="match status" value="1"/>
</dbReference>
<reference evidence="1 3" key="1">
    <citation type="journal article" date="2014" name="Genome Announc.">
        <title>Draft Genome Sequence of Xylella fastidiosa Pear Leaf Scorch Strain in Taiwan.</title>
        <authorList>
            <person name="Su C.C."/>
            <person name="Deng W.L."/>
            <person name="Jan F.J."/>
            <person name="Chang C.J."/>
            <person name="Huang H."/>
            <person name="Chen J."/>
        </authorList>
    </citation>
    <scope>NUCLEOTIDE SEQUENCE [LARGE SCALE GENOMIC DNA]</scope>
    <source>
        <strain evidence="1 3">PLS229</strain>
    </source>
</reference>
<sequence>MRRGCEWGTVSILLAVLAALLVGCQRGRESAAQPFVKTDATFQADHRMWREHRRRELSKPDGWTSLIGLHWLGPKAHYIGTSPDNGIRLMMGPPEMGMIERDGDVVWLTPKSGVPLSVDGQPLRDRVRVFSDRDPTPTTIGFDDGKGWLTLIRRGDRFALRVRHAHAPSRLHFTGVQYWPVDPTWRIQARYLPNKAGATLSIVNIVGVTTNEPNAGVIEFERFGRTYRLQAIGEPGQALFVMFADRTSGHGSYPAGRFLEVDTPDTQGRVALDFNRAYNPPCAFTSFSTCPLPPPENRLNLAVTAGEKTYHASTTSP</sequence>
<keyword evidence="4" id="KW-1185">Reference proteome</keyword>
<proteinExistence type="predicted"/>
<dbReference type="EMBL" id="JAJPPU010000002">
    <property type="protein sequence ID" value="MCD8472751.1"/>
    <property type="molecule type" value="Genomic_DNA"/>
</dbReference>
<evidence type="ECO:0000313" key="1">
    <source>
        <dbReference type="EMBL" id="EWS79329.1"/>
    </source>
</evidence>
<dbReference type="STRING" id="1444770.AF72_00400"/>
<evidence type="ECO:0000313" key="3">
    <source>
        <dbReference type="Proteomes" id="UP000020406"/>
    </source>
</evidence>
<evidence type="ECO:0000313" key="4">
    <source>
        <dbReference type="Proteomes" id="UP001430701"/>
    </source>
</evidence>
<dbReference type="InterPro" id="IPR012467">
    <property type="entry name" value="DUF1684"/>
</dbReference>
<organism evidence="1 3">
    <name type="scientific">Xylella taiwanensis</name>
    <dbReference type="NCBI Taxonomy" id="1444770"/>
    <lineage>
        <taxon>Bacteria</taxon>
        <taxon>Pseudomonadati</taxon>
        <taxon>Pseudomonadota</taxon>
        <taxon>Gammaproteobacteria</taxon>
        <taxon>Lysobacterales</taxon>
        <taxon>Lysobacteraceae</taxon>
        <taxon>Xylella</taxon>
    </lineage>
</organism>
<dbReference type="AlphaFoldDB" id="Z9JMC4"/>
<dbReference type="PROSITE" id="PS51257">
    <property type="entry name" value="PROKAR_LIPOPROTEIN"/>
    <property type="match status" value="1"/>
</dbReference>
<gene>
    <name evidence="1" type="ORF">AF72_00400</name>
    <name evidence="2" type="ORF">LPH55_04525</name>
</gene>
<protein>
    <submittedName>
        <fullName evidence="2">DUF1684 domain-containing protein</fullName>
    </submittedName>
</protein>
<dbReference type="RefSeq" id="WP_038269695.1">
    <property type="nucleotide sequence ID" value="NZ_CP053627.1"/>
</dbReference>